<proteinExistence type="predicted"/>
<accession>A0A919G131</accession>
<dbReference type="GO" id="GO:0004672">
    <property type="term" value="F:protein kinase activity"/>
    <property type="evidence" value="ECO:0007669"/>
    <property type="project" value="InterPro"/>
</dbReference>
<gene>
    <name evidence="2" type="ORF">GCM10018781_47070</name>
</gene>
<dbReference type="AlphaFoldDB" id="A0A919G131"/>
<protein>
    <submittedName>
        <fullName evidence="2">Phosphotransferase</fullName>
    </submittedName>
</protein>
<comment type="caution">
    <text evidence="2">The sequence shown here is derived from an EMBL/GenBank/DDBJ whole genome shotgun (WGS) entry which is preliminary data.</text>
</comment>
<dbReference type="PANTHER" id="PTHR21310">
    <property type="entry name" value="AMINOGLYCOSIDE PHOSPHOTRANSFERASE-RELATED-RELATED"/>
    <property type="match status" value="1"/>
</dbReference>
<dbReference type="Gene3D" id="3.90.1200.10">
    <property type="match status" value="1"/>
</dbReference>
<dbReference type="InterPro" id="IPR000719">
    <property type="entry name" value="Prot_kinase_dom"/>
</dbReference>
<organism evidence="2 3">
    <name type="scientific">Kitasatospora indigofera</name>
    <dbReference type="NCBI Taxonomy" id="67307"/>
    <lineage>
        <taxon>Bacteria</taxon>
        <taxon>Bacillati</taxon>
        <taxon>Actinomycetota</taxon>
        <taxon>Actinomycetes</taxon>
        <taxon>Kitasatosporales</taxon>
        <taxon>Streptomycetaceae</taxon>
        <taxon>Kitasatospora</taxon>
    </lineage>
</organism>
<dbReference type="GeneID" id="95355085"/>
<keyword evidence="3" id="KW-1185">Reference proteome</keyword>
<dbReference type="Proteomes" id="UP000617734">
    <property type="component" value="Unassembled WGS sequence"/>
</dbReference>
<reference evidence="2" key="2">
    <citation type="submission" date="2020-09" db="EMBL/GenBank/DDBJ databases">
        <authorList>
            <person name="Sun Q."/>
            <person name="Ohkuma M."/>
        </authorList>
    </citation>
    <scope>NUCLEOTIDE SEQUENCE</scope>
    <source>
        <strain evidence="2">JCM 4646</strain>
    </source>
</reference>
<feature type="domain" description="Protein kinase" evidence="1">
    <location>
        <begin position="28"/>
        <end position="342"/>
    </location>
</feature>
<dbReference type="Pfam" id="PF01636">
    <property type="entry name" value="APH"/>
    <property type="match status" value="1"/>
</dbReference>
<dbReference type="RefSeq" id="WP_190212875.1">
    <property type="nucleotide sequence ID" value="NZ_BNBO01000028.1"/>
</dbReference>
<dbReference type="InterPro" id="IPR051678">
    <property type="entry name" value="AGP_Transferase"/>
</dbReference>
<evidence type="ECO:0000313" key="3">
    <source>
        <dbReference type="Proteomes" id="UP000617734"/>
    </source>
</evidence>
<dbReference type="InterPro" id="IPR002575">
    <property type="entry name" value="Aminoglycoside_PTrfase"/>
</dbReference>
<dbReference type="EMBL" id="BNBO01000028">
    <property type="protein sequence ID" value="GHH76232.1"/>
    <property type="molecule type" value="Genomic_DNA"/>
</dbReference>
<dbReference type="PROSITE" id="PS50011">
    <property type="entry name" value="PROTEIN_KINASE_DOM"/>
    <property type="match status" value="1"/>
</dbReference>
<dbReference type="GO" id="GO:0005524">
    <property type="term" value="F:ATP binding"/>
    <property type="evidence" value="ECO:0007669"/>
    <property type="project" value="InterPro"/>
</dbReference>
<dbReference type="InterPro" id="IPR011009">
    <property type="entry name" value="Kinase-like_dom_sf"/>
</dbReference>
<evidence type="ECO:0000313" key="2">
    <source>
        <dbReference type="EMBL" id="GHH76232.1"/>
    </source>
</evidence>
<dbReference type="SUPFAM" id="SSF56112">
    <property type="entry name" value="Protein kinase-like (PK-like)"/>
    <property type="match status" value="1"/>
</dbReference>
<dbReference type="PANTHER" id="PTHR21310:SF15">
    <property type="entry name" value="AMINOGLYCOSIDE PHOSPHOTRANSFERASE DOMAIN-CONTAINING PROTEIN"/>
    <property type="match status" value="1"/>
</dbReference>
<reference evidence="2" key="1">
    <citation type="journal article" date="2014" name="Int. J. Syst. Evol. Microbiol.">
        <title>Complete genome sequence of Corynebacterium casei LMG S-19264T (=DSM 44701T), isolated from a smear-ripened cheese.</title>
        <authorList>
            <consortium name="US DOE Joint Genome Institute (JGI-PGF)"/>
            <person name="Walter F."/>
            <person name="Albersmeier A."/>
            <person name="Kalinowski J."/>
            <person name="Ruckert C."/>
        </authorList>
    </citation>
    <scope>NUCLEOTIDE SEQUENCE</scope>
    <source>
        <strain evidence="2">JCM 4646</strain>
    </source>
</reference>
<dbReference type="Gene3D" id="3.30.200.20">
    <property type="entry name" value="Phosphorylase Kinase, domain 1"/>
    <property type="match status" value="1"/>
</dbReference>
<evidence type="ECO:0000259" key="1">
    <source>
        <dbReference type="PROSITE" id="PS50011"/>
    </source>
</evidence>
<sequence>MHSATKHQLGLEEIRAVVAASCAPDTEVTGVEELTGGTFNAAYRITLGPSGRTAVLKISPPPATPLLTYEHGLMRTETEFYRLVGTQTEVTVPQVIAADFDRRLVDGDYLLMSHLPGTGWDRARAGLSDADQARLRRDLGELTGRLRAVRGTGFGYPQHGPAPTWRDAFGRMLDDVLADAGRYAVPLPVDPEQLLALVRERAWLLDAVTVPSLVHFDLWEGNVLLAEEAGRPTISGVIDGERAFWGDPLADLVSPSLFGDIAADADFLAGYRSVVGPDFEITPEAARRIDLYRVYLDLIMLVEATPRGYDPVGHEPFAERVRTDLHAVLERLRAVPVAPPAG</sequence>
<name>A0A919G131_9ACTN</name>